<dbReference type="InterPro" id="IPR035625">
    <property type="entry name" value="Tfc3-like_eWH"/>
</dbReference>
<dbReference type="InterPro" id="IPR036179">
    <property type="entry name" value="Ig-like_dom_sf"/>
</dbReference>
<feature type="transmembrane region" description="Helical" evidence="7">
    <location>
        <begin position="2456"/>
        <end position="2481"/>
    </location>
</feature>
<keyword evidence="2" id="KW-0597">Phosphoprotein</keyword>
<organism evidence="9 10">
    <name type="scientific">Takifugu flavidus</name>
    <name type="common">sansaifugu</name>
    <dbReference type="NCBI Taxonomy" id="433684"/>
    <lineage>
        <taxon>Eukaryota</taxon>
        <taxon>Metazoa</taxon>
        <taxon>Chordata</taxon>
        <taxon>Craniata</taxon>
        <taxon>Vertebrata</taxon>
        <taxon>Euteleostomi</taxon>
        <taxon>Actinopterygii</taxon>
        <taxon>Neopterygii</taxon>
        <taxon>Teleostei</taxon>
        <taxon>Neoteleostei</taxon>
        <taxon>Acanthomorphata</taxon>
        <taxon>Eupercaria</taxon>
        <taxon>Tetraodontiformes</taxon>
        <taxon>Tetradontoidea</taxon>
        <taxon>Tetraodontidae</taxon>
        <taxon>Takifugu</taxon>
    </lineage>
</organism>
<comment type="caution">
    <text evidence="9">The sequence shown here is derived from an EMBL/GenBank/DDBJ whole genome shotgun (WGS) entry which is preliminary data.</text>
</comment>
<keyword evidence="4" id="KW-0804">Transcription</keyword>
<keyword evidence="7" id="KW-0472">Membrane</keyword>
<dbReference type="GO" id="GO:0006384">
    <property type="term" value="P:transcription initiation at RNA polymerase III promoter"/>
    <property type="evidence" value="ECO:0007669"/>
    <property type="project" value="InterPro"/>
</dbReference>
<dbReference type="GO" id="GO:0003677">
    <property type="term" value="F:DNA binding"/>
    <property type="evidence" value="ECO:0007669"/>
    <property type="project" value="UniProtKB-KW"/>
</dbReference>
<evidence type="ECO:0000256" key="5">
    <source>
        <dbReference type="ARBA" id="ARBA00023242"/>
    </source>
</evidence>
<evidence type="ECO:0000313" key="10">
    <source>
        <dbReference type="Proteomes" id="UP000324091"/>
    </source>
</evidence>
<dbReference type="GO" id="GO:0005634">
    <property type="term" value="C:nucleus"/>
    <property type="evidence" value="ECO:0007669"/>
    <property type="project" value="UniProtKB-SubCell"/>
</dbReference>
<feature type="region of interest" description="Disordered" evidence="6">
    <location>
        <begin position="815"/>
        <end position="959"/>
    </location>
</feature>
<dbReference type="SMART" id="SM00408">
    <property type="entry name" value="IGc2"/>
    <property type="match status" value="2"/>
</dbReference>
<dbReference type="InterPro" id="IPR007110">
    <property type="entry name" value="Ig-like_dom"/>
</dbReference>
<gene>
    <name evidence="9" type="ORF">D4764_06G0004630</name>
</gene>
<feature type="region of interest" description="Disordered" evidence="6">
    <location>
        <begin position="744"/>
        <end position="772"/>
    </location>
</feature>
<dbReference type="Pfam" id="PF04182">
    <property type="entry name" value="B-block_TFIIIC"/>
    <property type="match status" value="1"/>
</dbReference>
<accession>A0A5C6MVD5</accession>
<feature type="region of interest" description="Disordered" evidence="6">
    <location>
        <begin position="463"/>
        <end position="605"/>
    </location>
</feature>
<evidence type="ECO:0000256" key="1">
    <source>
        <dbReference type="ARBA" id="ARBA00004123"/>
    </source>
</evidence>
<dbReference type="GO" id="GO:0000127">
    <property type="term" value="C:transcription factor TFIIIC complex"/>
    <property type="evidence" value="ECO:0007669"/>
    <property type="project" value="InterPro"/>
</dbReference>
<reference evidence="9 10" key="1">
    <citation type="submission" date="2019-04" db="EMBL/GenBank/DDBJ databases">
        <title>Chromosome genome assembly for Takifugu flavidus.</title>
        <authorList>
            <person name="Xiao S."/>
        </authorList>
    </citation>
    <scope>NUCLEOTIDE SEQUENCE [LARGE SCALE GENOMIC DNA]</scope>
    <source>
        <strain evidence="9">HTHZ2018</strain>
        <tissue evidence="9">Muscle</tissue>
    </source>
</reference>
<feature type="compositionally biased region" description="Polar residues" evidence="6">
    <location>
        <begin position="746"/>
        <end position="756"/>
    </location>
</feature>
<dbReference type="Gene3D" id="2.60.40.10">
    <property type="entry name" value="Immunoglobulins"/>
    <property type="match status" value="2"/>
</dbReference>
<evidence type="ECO:0000256" key="6">
    <source>
        <dbReference type="SAM" id="MobiDB-lite"/>
    </source>
</evidence>
<feature type="compositionally biased region" description="Acidic residues" evidence="6">
    <location>
        <begin position="2047"/>
        <end position="2063"/>
    </location>
</feature>
<proteinExistence type="predicted"/>
<feature type="compositionally biased region" description="Basic and acidic residues" evidence="6">
    <location>
        <begin position="576"/>
        <end position="588"/>
    </location>
</feature>
<protein>
    <submittedName>
        <fullName evidence="9">General transcription factor 3C polypeptide 1 TF3C-alpha TFIIIC box B-binding subunit</fullName>
    </submittedName>
</protein>
<feature type="compositionally biased region" description="Basic and acidic residues" evidence="6">
    <location>
        <begin position="1306"/>
        <end position="1315"/>
    </location>
</feature>
<dbReference type="GO" id="GO:0042791">
    <property type="term" value="P:5S class rRNA transcription by RNA polymerase III"/>
    <property type="evidence" value="ECO:0007669"/>
    <property type="project" value="TreeGrafter"/>
</dbReference>
<dbReference type="EMBL" id="RHFK02000019">
    <property type="protein sequence ID" value="TWW58933.1"/>
    <property type="molecule type" value="Genomic_DNA"/>
</dbReference>
<feature type="compositionally biased region" description="Basic and acidic residues" evidence="6">
    <location>
        <begin position="519"/>
        <end position="530"/>
    </location>
</feature>
<dbReference type="PANTHER" id="PTHR15180:SF1">
    <property type="entry name" value="GENERAL TRANSCRIPTION FACTOR 3C POLYPEPTIDE 1"/>
    <property type="match status" value="1"/>
</dbReference>
<evidence type="ECO:0000259" key="8">
    <source>
        <dbReference type="PROSITE" id="PS50835"/>
    </source>
</evidence>
<feature type="compositionally biased region" description="Polar residues" evidence="6">
    <location>
        <begin position="838"/>
        <end position="940"/>
    </location>
</feature>
<keyword evidence="7" id="KW-0812">Transmembrane</keyword>
<feature type="region of interest" description="Disordered" evidence="6">
    <location>
        <begin position="1269"/>
        <end position="1315"/>
    </location>
</feature>
<dbReference type="Pfam" id="PF23704">
    <property type="entry name" value="WHD_GTF3C1_N"/>
    <property type="match status" value="1"/>
</dbReference>
<dbReference type="InterPro" id="IPR003599">
    <property type="entry name" value="Ig_sub"/>
</dbReference>
<keyword evidence="5" id="KW-0539">Nucleus</keyword>
<dbReference type="InterPro" id="IPR044210">
    <property type="entry name" value="Tfc3-like"/>
</dbReference>
<feature type="compositionally biased region" description="Basic and acidic residues" evidence="6">
    <location>
        <begin position="1639"/>
        <end position="1665"/>
    </location>
</feature>
<dbReference type="InterPro" id="IPR056428">
    <property type="entry name" value="WH_GTF3C1"/>
</dbReference>
<feature type="compositionally biased region" description="Low complexity" evidence="6">
    <location>
        <begin position="469"/>
        <end position="485"/>
    </location>
</feature>
<feature type="compositionally biased region" description="Basic and acidic residues" evidence="6">
    <location>
        <begin position="945"/>
        <end position="959"/>
    </location>
</feature>
<evidence type="ECO:0000256" key="7">
    <source>
        <dbReference type="SAM" id="Phobius"/>
    </source>
</evidence>
<feature type="compositionally biased region" description="Basic residues" evidence="6">
    <location>
        <begin position="1280"/>
        <end position="1305"/>
    </location>
</feature>
<sequence length="2485" mass="279054">MDGLSITANEVALEGLDGITLPSLWLRLENRQPKFPLKLDEPTKELLWRSLTSDPDLKFYQNPEERDDIVLFDRFGDIDPETGIEIKQSFNERVKDVYPIHIVENRDGIQGSCAFFTQRTDVTKHVRSKSFTPLLSLQEVMERYGRKLVVVASPKMRFRALIGSESDPDLKLTDDSYCVLERVGRARWQGELQKDLHGHSFKIDARKLHYLRISLVKHGLVTMQSHCTRVKTGQQQHSILLLLKRFHINRRSKYDILMEYVSNFLQRSPGQVASIITLKAQLNVTDSSLKRVIQYMRSAKLIEIQQYPLEDLDPSAGPCVYKKGHKVLVRCLKLLKPYSKKGVTEVYIEEDEDDDEDYTETGRALPPEGRIMEQDLLSQAYQIVLSCGSKGIPQSSIGFRMNIGKLESRMICRRLERDGMIKGFMEDEGRQRTTKFISHKCAGVSNQLQLFVKEQERNKLLCSADPQVSSTPPSTPAASSTSESANAKTPASRRKQKAGKRGQTKDLEEEPLMGTVEAADEHLDEGEKSGRKSRAKQNTTGKGNIEESPAENSDAQPAADEIPDCSKYTPPAPHPAEQHPVKEEKERSSCPTGTAPQSDPGNNNIVEVTSKATKAEKSSERSHETYRLLRRKNLIVEAVRNFKIIEGLFQLQKMINDEEKQGGFNSKCCKKTILRLVHSLSREGLLKFYCTTVIQDGITKKVELVVHPSIQPNDEIVTRAIEQIRFKISSSHTAARLQIAEENTREQLSGKTSASKFKSKVDKRRLSGQQEEEFKPVHVRGLGKKMGFLPKMPRLRVIHTFIWYLLYGHAQKDNTAAPPVGNQSSPGPTEEPVDKNIESASPDQDVTSTPVDNNAESVSPGQDLPSTPVDNNAESASPGQDLPSTPVDNNAESASPGQDLPSTPVDNSAESVSPGQDVSSTPVDNNAESASPDQDVSSSPGADVKALKEESKSSSAESDLKVYVDEDSWKRFVPSVRVLKDYGSGWAMVGDLLLCLPLSIFVQFTQINYKVDDLEEYLNDPVKQHYLIRSLPARMKRQLLYKRKYIFAFHENLQKLVYMGLLHFAPTEKFKEKDQAIIYLKLKTSIVDTTSSEPHYWLVTECPDKPFEHRQYTFNSAEDVENYWFDLMCVCLNTPLGVVRNRRNVTEEEVDPSFVHDRTVFVGLAHLLKGSREVCDDGSLPGDGRGAGGLDSEFFGHLKRNWFWTNHLLASKTRQSALEARENKIRLKSLLSKNALRFALRAGGSAGPRYVTAKRPLLTERIELDIEPASRNQQVVGGKGQKRKRTKKEAVKAPRKKRKEPKKRMPAHDEADHRALKMMTRQRVNWSVQEDSLMMLCRVASHLLNSKLKRPFIPYCVVRDLLHSEFEMSLDKTSVAAGRRTRYILKNPQTLLNYRISLAEVYQDKPLMKLLEEKKPANPENGEDCAEVFAEYVRLLRQKFSTAPSLSDTIVPDTKHQLCECYTVLAIQSGGQIPSRDIITCREDIHTIVLNNLIQSTLAMNNTQMKSSRSFQTFQLYSKYNQELLCKVFLECRRRGLVNRRRVNQSFGPKKNRALPILPMSYQLSQFYYRSFSTRFPHSLFTDSFRFLKTLRNSKTDDRKLTIEFYNETLNRLENVEETTGMTKESGKSKKQNVSSEDDGARDGPEMKESTVEEEKEKGEEKNPEGRLTSDSAEVLLATESGDDRLPKAASEEAPDVSDMMVFSLDSPGGVCMTSLTLISLGMLNVHISIPKHIVVVDSNLVDNDTVKSMAALDDDEDDDDDENEEGERKQMVVKAHQASHTKYLMIRGYCNPGIVKRRDLHTVDSIVVESCIIRLQLRNRALIMYALLDLNKCGPDMLPPSLTFTYPSPPSSALECESRLIQRGYTPQDVEACARLQRNLDAAGEAGLDLHDLCKTHALLEDPRSGRTRNLLQYMKDLREEGQVVQVGCLAMRWVLTHHADPWLLTLQTKWATALPTRDEPKTQSNVRKRSRQDALRETECPAKRSTVDAGEAEHATKPPGEAAEKRTHEEELGDEEGKDGGKLMNVEAGQQVQPEDIAGEKKMEAEEEQEKSEPAVGDEEEHLPTAASSDVDDEKIWSFVSRPWRMVDSNLNRPVCKGMLEGVLCHIMSRPGITHHTLVEHYKTVLQPMALLDLVEALIDMDCVVKKTLVKSAKPSLFSCPASSAEARPGMEELDGVYYEPTLTCSLRLAQVLPYERHWNYCLEQCVDSPVFTPPSLVVKFGASATASCSVCEKDCLGTVFGLEHAIGNSEISGTKPPDRVLVSFGHGSELLLEGESYLLECLVENIAPLKHLIVTFYKGPEALAQMYFNSSREPKPVTKTSILDITATKEDDGAQYWCDARLNLDVQEVPLTVSSQKLYATVYYEPRLLSPLDPVVITVTEGEQLELNCSAVGKPTPSYVWTHPASANIFSNTSVYSIKSVTFGNEGQYSCTASNIMGTVTVNFSVHVKGNNIGYIIGPLIAAIVLIIIVGLVIYNIYCKRK</sequence>
<evidence type="ECO:0000313" key="9">
    <source>
        <dbReference type="EMBL" id="TWW58933.1"/>
    </source>
</evidence>
<dbReference type="Pfam" id="PF13927">
    <property type="entry name" value="Ig_3"/>
    <property type="match status" value="1"/>
</dbReference>
<name>A0A5C6MVD5_9TELE</name>
<keyword evidence="7" id="KW-1133">Transmembrane helix</keyword>
<dbReference type="PROSITE" id="PS50835">
    <property type="entry name" value="IG_LIKE"/>
    <property type="match status" value="2"/>
</dbReference>
<dbReference type="InterPro" id="IPR007309">
    <property type="entry name" value="TFIIIC_Bblock-bd"/>
</dbReference>
<feature type="region of interest" description="Disordered" evidence="6">
    <location>
        <begin position="1616"/>
        <end position="1672"/>
    </location>
</feature>
<evidence type="ECO:0000256" key="4">
    <source>
        <dbReference type="ARBA" id="ARBA00023163"/>
    </source>
</evidence>
<keyword evidence="3" id="KW-0238">DNA-binding</keyword>
<dbReference type="SMART" id="SM00409">
    <property type="entry name" value="IG"/>
    <property type="match status" value="2"/>
</dbReference>
<feature type="domain" description="Ig-like" evidence="8">
    <location>
        <begin position="2260"/>
        <end position="2357"/>
    </location>
</feature>
<dbReference type="Proteomes" id="UP000324091">
    <property type="component" value="Chromosome 6"/>
</dbReference>
<dbReference type="PANTHER" id="PTHR15180">
    <property type="entry name" value="GENERAL TRANSCRIPTION FACTOR 3C POLYPEPTIDE 1"/>
    <property type="match status" value="1"/>
</dbReference>
<dbReference type="CDD" id="cd16169">
    <property type="entry name" value="Tau138_eWH"/>
    <property type="match status" value="1"/>
</dbReference>
<dbReference type="Pfam" id="PF24101">
    <property type="entry name" value="WHD_GTF3C1"/>
    <property type="match status" value="1"/>
</dbReference>
<feature type="compositionally biased region" description="Basic residues" evidence="6">
    <location>
        <begin position="491"/>
        <end position="502"/>
    </location>
</feature>
<feature type="domain" description="Ig-like" evidence="8">
    <location>
        <begin position="2369"/>
        <end position="2446"/>
    </location>
</feature>
<feature type="region of interest" description="Disordered" evidence="6">
    <location>
        <begin position="1957"/>
        <end position="2072"/>
    </location>
</feature>
<keyword evidence="10" id="KW-1185">Reference proteome</keyword>
<dbReference type="InterPro" id="IPR013783">
    <property type="entry name" value="Ig-like_fold"/>
</dbReference>
<feature type="compositionally biased region" description="Polar residues" evidence="6">
    <location>
        <begin position="589"/>
        <end position="605"/>
    </location>
</feature>
<dbReference type="SUPFAM" id="SSF48726">
    <property type="entry name" value="Immunoglobulin"/>
    <property type="match status" value="2"/>
</dbReference>
<feature type="compositionally biased region" description="Basic and acidic residues" evidence="6">
    <location>
        <begin position="1973"/>
        <end position="2012"/>
    </location>
</feature>
<evidence type="ECO:0000256" key="2">
    <source>
        <dbReference type="ARBA" id="ARBA00022553"/>
    </source>
</evidence>
<evidence type="ECO:0000256" key="3">
    <source>
        <dbReference type="ARBA" id="ARBA00023125"/>
    </source>
</evidence>
<comment type="subcellular location">
    <subcellularLocation>
        <location evidence="1">Nucleus</location>
    </subcellularLocation>
</comment>
<dbReference type="InterPro" id="IPR003598">
    <property type="entry name" value="Ig_sub2"/>
</dbReference>
<dbReference type="InterPro" id="IPR056467">
    <property type="entry name" value="eWH_GTF3C1"/>
</dbReference>